<feature type="transmembrane region" description="Helical" evidence="1">
    <location>
        <begin position="118"/>
        <end position="135"/>
    </location>
</feature>
<feature type="transmembrane region" description="Helical" evidence="1">
    <location>
        <begin position="155"/>
        <end position="177"/>
    </location>
</feature>
<sequence>MKKHPIIWFYILAFGISWLGMISAALGSHRIAPFDSPYIQLLSIFYAVGPALAAVIVARTADGKTGVQNLLKGLTRWRVGLVWYIVAVLGSLTLLITAQGLTKLLGFSAIVVTPQVDLSPYFVMGLMVNFFANMCEEIGWRGFALPRLQKRHNALMATLIVGILWSFWHLPIVFLVGNPMAEYPFLWFIIILANAFIYTWIYNSTKGSILLVALFHGSLNVWGLFIPGVSPIAYALVNCVVAIILIAVFGKANLSRQKRVYAG</sequence>
<keyword evidence="3" id="KW-0482">Metalloprotease</keyword>
<keyword evidence="3" id="KW-0645">Protease</keyword>
<feature type="transmembrane region" description="Helical" evidence="1">
    <location>
        <begin position="79"/>
        <end position="98"/>
    </location>
</feature>
<gene>
    <name evidence="3" type="ORF">KME07_09840</name>
</gene>
<name>A0A951PAC4_9CYAN</name>
<feature type="transmembrane region" description="Helical" evidence="1">
    <location>
        <begin position="232"/>
        <end position="250"/>
    </location>
</feature>
<evidence type="ECO:0000256" key="1">
    <source>
        <dbReference type="SAM" id="Phobius"/>
    </source>
</evidence>
<organism evidence="3 4">
    <name type="scientific">Pegethrix bostrychoides GSE-TBD4-15B</name>
    <dbReference type="NCBI Taxonomy" id="2839662"/>
    <lineage>
        <taxon>Bacteria</taxon>
        <taxon>Bacillati</taxon>
        <taxon>Cyanobacteriota</taxon>
        <taxon>Cyanophyceae</taxon>
        <taxon>Oculatellales</taxon>
        <taxon>Oculatellaceae</taxon>
        <taxon>Pegethrix</taxon>
    </lineage>
</organism>
<feature type="transmembrane region" description="Helical" evidence="1">
    <location>
        <begin position="183"/>
        <end position="201"/>
    </location>
</feature>
<keyword evidence="1" id="KW-0812">Transmembrane</keyword>
<reference evidence="3" key="1">
    <citation type="submission" date="2021-05" db="EMBL/GenBank/DDBJ databases">
        <authorList>
            <person name="Pietrasiak N."/>
            <person name="Ward R."/>
            <person name="Stajich J.E."/>
            <person name="Kurbessoian T."/>
        </authorList>
    </citation>
    <scope>NUCLEOTIDE SEQUENCE</scope>
    <source>
        <strain evidence="3">GSE-TBD4-15B</strain>
    </source>
</reference>
<feature type="transmembrane region" description="Helical" evidence="1">
    <location>
        <begin position="38"/>
        <end position="58"/>
    </location>
</feature>
<feature type="transmembrane region" description="Helical" evidence="1">
    <location>
        <begin position="7"/>
        <end position="26"/>
    </location>
</feature>
<dbReference type="PANTHER" id="PTHR35797:SF1">
    <property type="entry name" value="PROTEASE"/>
    <property type="match status" value="1"/>
</dbReference>
<evidence type="ECO:0000313" key="4">
    <source>
        <dbReference type="Proteomes" id="UP000707356"/>
    </source>
</evidence>
<keyword evidence="1" id="KW-1133">Transmembrane helix</keyword>
<comment type="caution">
    <text evidence="3">The sequence shown here is derived from an EMBL/GenBank/DDBJ whole genome shotgun (WGS) entry which is preliminary data.</text>
</comment>
<feature type="domain" description="CAAX prenyl protease 2/Lysostaphin resistance protein A-like" evidence="2">
    <location>
        <begin position="121"/>
        <end position="221"/>
    </location>
</feature>
<accession>A0A951PAC4</accession>
<dbReference type="GO" id="GO:0004175">
    <property type="term" value="F:endopeptidase activity"/>
    <property type="evidence" value="ECO:0007669"/>
    <property type="project" value="UniProtKB-ARBA"/>
</dbReference>
<feature type="transmembrane region" description="Helical" evidence="1">
    <location>
        <begin position="208"/>
        <end position="226"/>
    </location>
</feature>
<dbReference type="InterPro" id="IPR042150">
    <property type="entry name" value="MmRce1-like"/>
</dbReference>
<keyword evidence="1" id="KW-0472">Membrane</keyword>
<dbReference type="GO" id="GO:0008237">
    <property type="term" value="F:metallopeptidase activity"/>
    <property type="evidence" value="ECO:0007669"/>
    <property type="project" value="UniProtKB-KW"/>
</dbReference>
<keyword evidence="3" id="KW-0378">Hydrolase</keyword>
<dbReference type="Proteomes" id="UP000707356">
    <property type="component" value="Unassembled WGS sequence"/>
</dbReference>
<dbReference type="EMBL" id="JAHHHV010000062">
    <property type="protein sequence ID" value="MBW4465724.1"/>
    <property type="molecule type" value="Genomic_DNA"/>
</dbReference>
<dbReference type="InterPro" id="IPR003675">
    <property type="entry name" value="Rce1/LyrA-like_dom"/>
</dbReference>
<dbReference type="PANTHER" id="PTHR35797">
    <property type="entry name" value="PROTEASE-RELATED"/>
    <property type="match status" value="1"/>
</dbReference>
<evidence type="ECO:0000259" key="2">
    <source>
        <dbReference type="Pfam" id="PF02517"/>
    </source>
</evidence>
<proteinExistence type="predicted"/>
<reference evidence="3" key="2">
    <citation type="journal article" date="2022" name="Microbiol. Resour. Announc.">
        <title>Metagenome Sequencing to Explore Phylogenomics of Terrestrial Cyanobacteria.</title>
        <authorList>
            <person name="Ward R.D."/>
            <person name="Stajich J.E."/>
            <person name="Johansen J.R."/>
            <person name="Huntemann M."/>
            <person name="Clum A."/>
            <person name="Foster B."/>
            <person name="Foster B."/>
            <person name="Roux S."/>
            <person name="Palaniappan K."/>
            <person name="Varghese N."/>
            <person name="Mukherjee S."/>
            <person name="Reddy T.B.K."/>
            <person name="Daum C."/>
            <person name="Copeland A."/>
            <person name="Chen I.A."/>
            <person name="Ivanova N.N."/>
            <person name="Kyrpides N.C."/>
            <person name="Shapiro N."/>
            <person name="Eloe-Fadrosh E.A."/>
            <person name="Pietrasiak N."/>
        </authorList>
    </citation>
    <scope>NUCLEOTIDE SEQUENCE</scope>
    <source>
        <strain evidence="3">GSE-TBD4-15B</strain>
    </source>
</reference>
<protein>
    <submittedName>
        <fullName evidence="3">CPBP family intramembrane metalloprotease</fullName>
    </submittedName>
</protein>
<dbReference type="GO" id="GO:0080120">
    <property type="term" value="P:CAAX-box protein maturation"/>
    <property type="evidence" value="ECO:0007669"/>
    <property type="project" value="UniProtKB-ARBA"/>
</dbReference>
<dbReference type="AlphaFoldDB" id="A0A951PAC4"/>
<evidence type="ECO:0000313" key="3">
    <source>
        <dbReference type="EMBL" id="MBW4465724.1"/>
    </source>
</evidence>
<dbReference type="Pfam" id="PF02517">
    <property type="entry name" value="Rce1-like"/>
    <property type="match status" value="1"/>
</dbReference>